<organism evidence="1">
    <name type="scientific">marine sediment metagenome</name>
    <dbReference type="NCBI Taxonomy" id="412755"/>
    <lineage>
        <taxon>unclassified sequences</taxon>
        <taxon>metagenomes</taxon>
        <taxon>ecological metagenomes</taxon>
    </lineage>
</organism>
<evidence type="ECO:0000313" key="1">
    <source>
        <dbReference type="EMBL" id="GAF70093.1"/>
    </source>
</evidence>
<dbReference type="EMBL" id="BARS01005227">
    <property type="protein sequence ID" value="GAF70093.1"/>
    <property type="molecule type" value="Genomic_DNA"/>
</dbReference>
<proteinExistence type="predicted"/>
<reference evidence="1" key="1">
    <citation type="journal article" date="2014" name="Front. Microbiol.">
        <title>High frequency of phylogenetically diverse reductive dehalogenase-homologous genes in deep subseafloor sedimentary metagenomes.</title>
        <authorList>
            <person name="Kawai M."/>
            <person name="Futagami T."/>
            <person name="Toyoda A."/>
            <person name="Takaki Y."/>
            <person name="Nishi S."/>
            <person name="Hori S."/>
            <person name="Arai W."/>
            <person name="Tsubouchi T."/>
            <person name="Morono Y."/>
            <person name="Uchiyama I."/>
            <person name="Ito T."/>
            <person name="Fujiyama A."/>
            <person name="Inagaki F."/>
            <person name="Takami H."/>
        </authorList>
    </citation>
    <scope>NUCLEOTIDE SEQUENCE</scope>
    <source>
        <strain evidence="1">Expedition CK06-06</strain>
    </source>
</reference>
<gene>
    <name evidence="1" type="ORF">S01H1_10235</name>
</gene>
<dbReference type="AlphaFoldDB" id="X0RMS1"/>
<protein>
    <submittedName>
        <fullName evidence="1">Uncharacterized protein</fullName>
    </submittedName>
</protein>
<name>X0RMS1_9ZZZZ</name>
<comment type="caution">
    <text evidence="1">The sequence shown here is derived from an EMBL/GenBank/DDBJ whole genome shotgun (WGS) entry which is preliminary data.</text>
</comment>
<accession>X0RMS1</accession>
<sequence>MADRKGRIAVEFMGHTIVMDMPPRAPHAELLTIDLRRMDEILMEIRLLVVWSGDLIQLIQEDK</sequence>
<feature type="non-terminal residue" evidence="1">
    <location>
        <position position="63"/>
    </location>
</feature>